<dbReference type="GO" id="GO:0046854">
    <property type="term" value="P:phosphatidylinositol phosphate biosynthetic process"/>
    <property type="evidence" value="ECO:0007669"/>
    <property type="project" value="TreeGrafter"/>
</dbReference>
<dbReference type="GO" id="GO:0016308">
    <property type="term" value="F:1-phosphatidylinositol-4-phosphate 5-kinase activity"/>
    <property type="evidence" value="ECO:0007669"/>
    <property type="project" value="TreeGrafter"/>
</dbReference>
<dbReference type="AlphaFoldDB" id="A0A815B7K0"/>
<dbReference type="InterPro" id="IPR027483">
    <property type="entry name" value="PInositol-4-P-4/5-kinase_C_sf"/>
</dbReference>
<dbReference type="GO" id="GO:0005524">
    <property type="term" value="F:ATP binding"/>
    <property type="evidence" value="ECO:0007669"/>
    <property type="project" value="UniProtKB-UniRule"/>
</dbReference>
<dbReference type="Gene3D" id="3.30.800.10">
    <property type="entry name" value="Phosphatidylinositol Phosphate Kinase II Beta"/>
    <property type="match status" value="1"/>
</dbReference>
<feature type="compositionally biased region" description="Basic and acidic residues" evidence="2">
    <location>
        <begin position="315"/>
        <end position="331"/>
    </location>
</feature>
<name>A0A815B7K0_9BILA</name>
<dbReference type="PANTHER" id="PTHR23086:SF101">
    <property type="entry name" value="LP03320P-RELATED"/>
    <property type="match status" value="1"/>
</dbReference>
<accession>A0A815B7K0</accession>
<dbReference type="PANTHER" id="PTHR23086">
    <property type="entry name" value="PHOSPHATIDYLINOSITOL-4-PHOSPHATE 5-KINASE"/>
    <property type="match status" value="1"/>
</dbReference>
<dbReference type="InterPro" id="IPR002498">
    <property type="entry name" value="PInositol-4-P-4/5-kinase_core"/>
</dbReference>
<evidence type="ECO:0000313" key="5">
    <source>
        <dbReference type="EMBL" id="CAF4044654.1"/>
    </source>
</evidence>
<evidence type="ECO:0000313" key="6">
    <source>
        <dbReference type="Proteomes" id="UP000663829"/>
    </source>
</evidence>
<proteinExistence type="predicted"/>
<dbReference type="EMBL" id="CAJOBC010020032">
    <property type="protein sequence ID" value="CAF4044654.1"/>
    <property type="molecule type" value="Genomic_DNA"/>
</dbReference>
<evidence type="ECO:0000259" key="3">
    <source>
        <dbReference type="PROSITE" id="PS51455"/>
    </source>
</evidence>
<dbReference type="Gene3D" id="3.30.810.10">
    <property type="entry name" value="2-Layer Sandwich"/>
    <property type="match status" value="1"/>
</dbReference>
<protein>
    <recommendedName>
        <fullName evidence="3">PIPK domain-containing protein</fullName>
    </recommendedName>
</protein>
<dbReference type="PROSITE" id="PS51455">
    <property type="entry name" value="PIPK"/>
    <property type="match status" value="1"/>
</dbReference>
<feature type="domain" description="PIPK" evidence="3">
    <location>
        <begin position="47"/>
        <end position="401"/>
    </location>
</feature>
<dbReference type="Pfam" id="PF01504">
    <property type="entry name" value="PIP5K"/>
    <property type="match status" value="1"/>
</dbReference>
<gene>
    <name evidence="4" type="ORF">GPM918_LOCUS26750</name>
    <name evidence="5" type="ORF">SRO942_LOCUS26954</name>
</gene>
<dbReference type="InterPro" id="IPR023610">
    <property type="entry name" value="PInositol-4/5-P-5/4-kinase"/>
</dbReference>
<comment type="caution">
    <text evidence="4">The sequence shown here is derived from an EMBL/GenBank/DDBJ whole genome shotgun (WGS) entry which is preliminary data.</text>
</comment>
<dbReference type="OrthoDB" id="20783at2759"/>
<keyword evidence="1" id="KW-0808">Transferase</keyword>
<reference evidence="4" key="1">
    <citation type="submission" date="2021-02" db="EMBL/GenBank/DDBJ databases">
        <authorList>
            <person name="Nowell W R."/>
        </authorList>
    </citation>
    <scope>NUCLEOTIDE SEQUENCE</scope>
</reference>
<dbReference type="Proteomes" id="UP000663829">
    <property type="component" value="Unassembled WGS sequence"/>
</dbReference>
<keyword evidence="6" id="KW-1185">Reference proteome</keyword>
<dbReference type="Proteomes" id="UP000681722">
    <property type="component" value="Unassembled WGS sequence"/>
</dbReference>
<keyword evidence="1" id="KW-0067">ATP-binding</keyword>
<keyword evidence="1" id="KW-0418">Kinase</keyword>
<dbReference type="GO" id="GO:0005886">
    <property type="term" value="C:plasma membrane"/>
    <property type="evidence" value="ECO:0007669"/>
    <property type="project" value="TreeGrafter"/>
</dbReference>
<sequence length="409" mass="47440">MVDNSIVKFIKETTNKLFGSLTDVSDTTATLTKQLLLQKLIASGLIEPNDIKKSLQIGIDYFLNLKFNSYSSLSVDNQYEIIEREKFPVNSSENTTKHTLPDFDIEAYALDAFYYLMNIYGNHSQKLQQSIKNGELEDLENPANSGSLLYTTSDKKFIIKTVRDYEFKFIQQIFLKEYSNYMKLHGNQTYLTKFESMFGYIPYVTSPTASLNVDSFTLRFIIFRNFIPINLKIHEKYDLKGSSYGRDANIDENQNPSTTLKDNEFREKHPNGLIISSHDYNHIKDTLTRDTEVLKSLNIMDYSLLLVIHNMNRNDEKQKDDDNKNNNRNDISDDGISALNENGERLLIYFGLIDLLQTFDVCKVIQHQWHSLQDGDDVDKRSINEPEFYAKRFQDFVFNSVFKSSSIDD</sequence>
<dbReference type="SMART" id="SM00330">
    <property type="entry name" value="PIPKc"/>
    <property type="match status" value="1"/>
</dbReference>
<feature type="region of interest" description="Disordered" evidence="2">
    <location>
        <begin position="315"/>
        <end position="335"/>
    </location>
</feature>
<evidence type="ECO:0000313" key="4">
    <source>
        <dbReference type="EMBL" id="CAF1263996.1"/>
    </source>
</evidence>
<dbReference type="InterPro" id="IPR027484">
    <property type="entry name" value="PInositol-4-P-5-kinase_N"/>
</dbReference>
<dbReference type="SUPFAM" id="SSF56104">
    <property type="entry name" value="SAICAR synthase-like"/>
    <property type="match status" value="1"/>
</dbReference>
<evidence type="ECO:0000256" key="2">
    <source>
        <dbReference type="SAM" id="MobiDB-lite"/>
    </source>
</evidence>
<keyword evidence="1" id="KW-0547">Nucleotide-binding</keyword>
<evidence type="ECO:0000256" key="1">
    <source>
        <dbReference type="PROSITE-ProRule" id="PRU00781"/>
    </source>
</evidence>
<organism evidence="4 6">
    <name type="scientific">Didymodactylos carnosus</name>
    <dbReference type="NCBI Taxonomy" id="1234261"/>
    <lineage>
        <taxon>Eukaryota</taxon>
        <taxon>Metazoa</taxon>
        <taxon>Spiralia</taxon>
        <taxon>Gnathifera</taxon>
        <taxon>Rotifera</taxon>
        <taxon>Eurotatoria</taxon>
        <taxon>Bdelloidea</taxon>
        <taxon>Philodinida</taxon>
        <taxon>Philodinidae</taxon>
        <taxon>Didymodactylos</taxon>
    </lineage>
</organism>
<dbReference type="EMBL" id="CAJNOQ010010904">
    <property type="protein sequence ID" value="CAF1263996.1"/>
    <property type="molecule type" value="Genomic_DNA"/>
</dbReference>